<feature type="compositionally biased region" description="Low complexity" evidence="1">
    <location>
        <begin position="69"/>
        <end position="80"/>
    </location>
</feature>
<feature type="region of interest" description="Disordered" evidence="1">
    <location>
        <begin position="121"/>
        <end position="151"/>
    </location>
</feature>
<evidence type="ECO:0000256" key="2">
    <source>
        <dbReference type="SAM" id="SignalP"/>
    </source>
</evidence>
<feature type="chain" id="PRO_5038485247" description="Lipoprotein" evidence="2">
    <location>
        <begin position="18"/>
        <end position="151"/>
    </location>
</feature>
<proteinExistence type="predicted"/>
<organism evidence="3 5">
    <name type="scientific">Enterococcus moraviensis ATCC BAA-383</name>
    <dbReference type="NCBI Taxonomy" id="1158609"/>
    <lineage>
        <taxon>Bacteria</taxon>
        <taxon>Bacillati</taxon>
        <taxon>Bacillota</taxon>
        <taxon>Bacilli</taxon>
        <taxon>Lactobacillales</taxon>
        <taxon>Enterococcaceae</taxon>
        <taxon>Enterococcus</taxon>
    </lineage>
</organism>
<dbReference type="AlphaFoldDB" id="R2TKI9"/>
<evidence type="ECO:0000256" key="1">
    <source>
        <dbReference type="SAM" id="MobiDB-lite"/>
    </source>
</evidence>
<reference evidence="4 6" key="2">
    <citation type="submission" date="2013-03" db="EMBL/GenBank/DDBJ databases">
        <title>The Genome Sequence of Enterococcus moraviensis BAA-383 (PacBio/Illumina hybrid assembly).</title>
        <authorList>
            <consortium name="The Broad Institute Genomics Platform"/>
            <consortium name="The Broad Institute Genome Sequencing Center for Infectious Disease"/>
            <person name="Earl A."/>
            <person name="Russ C."/>
            <person name="Gilmore M."/>
            <person name="Surin D."/>
            <person name="Walker B."/>
            <person name="Young S."/>
            <person name="Zeng Q."/>
            <person name="Gargeya S."/>
            <person name="Fitzgerald M."/>
            <person name="Haas B."/>
            <person name="Abouelleil A."/>
            <person name="Allen A.W."/>
            <person name="Alvarado L."/>
            <person name="Arachchi H.M."/>
            <person name="Berlin A.M."/>
            <person name="Chapman S.B."/>
            <person name="Gainer-Dewar J."/>
            <person name="Goldberg J."/>
            <person name="Griggs A."/>
            <person name="Gujja S."/>
            <person name="Hansen M."/>
            <person name="Howarth C."/>
            <person name="Imamovic A."/>
            <person name="Ireland A."/>
            <person name="Larimer J."/>
            <person name="McCowan C."/>
            <person name="Murphy C."/>
            <person name="Pearson M."/>
            <person name="Poon T.W."/>
            <person name="Priest M."/>
            <person name="Roberts A."/>
            <person name="Saif S."/>
            <person name="Shea T."/>
            <person name="Sisk P."/>
            <person name="Sykes S."/>
            <person name="Wortman J."/>
            <person name="Nusbaum C."/>
            <person name="Birren B."/>
        </authorList>
    </citation>
    <scope>NUCLEOTIDE SEQUENCE [LARGE SCALE GENOMIC DNA]</scope>
    <source>
        <strain evidence="4 6">ATCC BAA-383</strain>
    </source>
</reference>
<name>R2TKI9_9ENTE</name>
<dbReference type="PROSITE" id="PS51257">
    <property type="entry name" value="PROKAR_LIPOPROTEIN"/>
    <property type="match status" value="1"/>
</dbReference>
<evidence type="ECO:0000313" key="4">
    <source>
        <dbReference type="EMBL" id="EOT73159.1"/>
    </source>
</evidence>
<evidence type="ECO:0008006" key="7">
    <source>
        <dbReference type="Google" id="ProtNLM"/>
    </source>
</evidence>
<dbReference type="EMBL" id="AJAS01000014">
    <property type="protein sequence ID" value="EOI00612.1"/>
    <property type="molecule type" value="Genomic_DNA"/>
</dbReference>
<protein>
    <recommendedName>
        <fullName evidence="7">Lipoprotein</fullName>
    </recommendedName>
</protein>
<dbReference type="HOGENOM" id="CLU_1568315_0_0_9"/>
<evidence type="ECO:0000313" key="3">
    <source>
        <dbReference type="EMBL" id="EOI00612.1"/>
    </source>
</evidence>
<feature type="compositionally biased region" description="Polar residues" evidence="1">
    <location>
        <begin position="141"/>
        <end position="151"/>
    </location>
</feature>
<feature type="region of interest" description="Disordered" evidence="1">
    <location>
        <begin position="65"/>
        <end position="85"/>
    </location>
</feature>
<dbReference type="PATRIC" id="fig|1158609.3.peg.1676"/>
<dbReference type="Proteomes" id="UP000013781">
    <property type="component" value="Unassembled WGS sequence"/>
</dbReference>
<dbReference type="OrthoDB" id="2194985at2"/>
<sequence>MKKISFALFISAIFLTACGPKTESSKNTKSTTDTSTVVNSTLSSESTIVESTASSSAIQTTVPSDVVLETSTQESSSSTIDSEEKAVEKIRDTQQFENDADITLIPWGKIDGDYLIKAQSKSLSEQGGSGTVGFYRVTPNGEVNLTDSQGN</sequence>
<feature type="region of interest" description="Disordered" evidence="1">
    <location>
        <begin position="21"/>
        <end position="41"/>
    </location>
</feature>
<reference evidence="3 5" key="1">
    <citation type="submission" date="2013-02" db="EMBL/GenBank/DDBJ databases">
        <title>The Genome Sequence of Enterococcus moraviensis BAA-383.</title>
        <authorList>
            <consortium name="The Broad Institute Genome Sequencing Platform"/>
            <consortium name="The Broad Institute Genome Sequencing Center for Infectious Disease"/>
            <person name="Earl A.M."/>
            <person name="Gilmore M.S."/>
            <person name="Lebreton F."/>
            <person name="Walker B."/>
            <person name="Young S.K."/>
            <person name="Zeng Q."/>
            <person name="Gargeya S."/>
            <person name="Fitzgerald M."/>
            <person name="Haas B."/>
            <person name="Abouelleil A."/>
            <person name="Alvarado L."/>
            <person name="Arachchi H.M."/>
            <person name="Berlin A.M."/>
            <person name="Chapman S.B."/>
            <person name="Dewar J."/>
            <person name="Goldberg J."/>
            <person name="Griggs A."/>
            <person name="Gujja S."/>
            <person name="Hansen M."/>
            <person name="Howarth C."/>
            <person name="Imamovic A."/>
            <person name="Larimer J."/>
            <person name="McCowan C."/>
            <person name="Murphy C."/>
            <person name="Neiman D."/>
            <person name="Pearson M."/>
            <person name="Priest M."/>
            <person name="Roberts A."/>
            <person name="Saif S."/>
            <person name="Shea T."/>
            <person name="Sisk P."/>
            <person name="Sykes S."/>
            <person name="Wortman J."/>
            <person name="Nusbaum C."/>
            <person name="Birren B."/>
        </authorList>
    </citation>
    <scope>NUCLEOTIDE SEQUENCE [LARGE SCALE GENOMIC DNA]</scope>
    <source>
        <strain evidence="3 5">ATCC BAA-383</strain>
    </source>
</reference>
<accession>R2TKI9</accession>
<evidence type="ECO:0000313" key="5">
    <source>
        <dbReference type="Proteomes" id="UP000013781"/>
    </source>
</evidence>
<gene>
    <name evidence="4" type="ORF">I586_00152</name>
    <name evidence="3" type="ORF">UAY_01715</name>
</gene>
<dbReference type="Proteomes" id="UP000014157">
    <property type="component" value="Unassembled WGS sequence"/>
</dbReference>
<dbReference type="RefSeq" id="WP_010765097.1">
    <property type="nucleotide sequence ID" value="NZ_ASWB01000001.1"/>
</dbReference>
<feature type="compositionally biased region" description="Low complexity" evidence="1">
    <location>
        <begin position="25"/>
        <end position="41"/>
    </location>
</feature>
<keyword evidence="6" id="KW-1185">Reference proteome</keyword>
<evidence type="ECO:0000313" key="6">
    <source>
        <dbReference type="Proteomes" id="UP000014157"/>
    </source>
</evidence>
<dbReference type="EMBL" id="ASWB01000001">
    <property type="protein sequence ID" value="EOT73159.1"/>
    <property type="molecule type" value="Genomic_DNA"/>
</dbReference>
<feature type="signal peptide" evidence="2">
    <location>
        <begin position="1"/>
        <end position="17"/>
    </location>
</feature>
<comment type="caution">
    <text evidence="3">The sequence shown here is derived from an EMBL/GenBank/DDBJ whole genome shotgun (WGS) entry which is preliminary data.</text>
</comment>
<keyword evidence="2" id="KW-0732">Signal</keyword>
<dbReference type="STRING" id="155617.RV09_GL000113"/>
<dbReference type="eggNOG" id="ENOG50306Q2">
    <property type="taxonomic scope" value="Bacteria"/>
</dbReference>